<evidence type="ECO:0000256" key="10">
    <source>
        <dbReference type="SAM" id="SignalP"/>
    </source>
</evidence>
<dbReference type="Gene3D" id="1.10.510.10">
    <property type="entry name" value="Transferase(Phosphotransferase) domain 1"/>
    <property type="match status" value="1"/>
</dbReference>
<dbReference type="EMBL" id="AZBU02000006">
    <property type="protein sequence ID" value="TKR73107.1"/>
    <property type="molecule type" value="Genomic_DNA"/>
</dbReference>
<evidence type="ECO:0000256" key="6">
    <source>
        <dbReference type="ARBA" id="ARBA00022840"/>
    </source>
</evidence>
<dbReference type="Pfam" id="PF00069">
    <property type="entry name" value="Pkinase"/>
    <property type="match status" value="1"/>
</dbReference>
<keyword evidence="2 9" id="KW-0723">Serine/threonine-protein kinase</keyword>
<dbReference type="InterPro" id="IPR050235">
    <property type="entry name" value="CK1_Ser-Thr_kinase"/>
</dbReference>
<dbReference type="PANTHER" id="PTHR11909">
    <property type="entry name" value="CASEIN KINASE-RELATED"/>
    <property type="match status" value="1"/>
</dbReference>
<evidence type="ECO:0000256" key="7">
    <source>
        <dbReference type="ARBA" id="ARBA00061588"/>
    </source>
</evidence>
<comment type="similarity">
    <text evidence="7">Belongs to the protein kinase superfamily. CK1 Ser/Thr protein kinase family.</text>
</comment>
<evidence type="ECO:0000256" key="3">
    <source>
        <dbReference type="ARBA" id="ARBA00022679"/>
    </source>
</evidence>
<evidence type="ECO:0000256" key="4">
    <source>
        <dbReference type="ARBA" id="ARBA00022741"/>
    </source>
</evidence>
<keyword evidence="3" id="KW-0808">Transferase</keyword>
<dbReference type="AlphaFoldDB" id="A0A4U5MTK7"/>
<dbReference type="STRING" id="34508.A0A4U5MTK7"/>
<feature type="binding site" evidence="8">
    <location>
        <position position="162"/>
    </location>
    <ligand>
        <name>ATP</name>
        <dbReference type="ChEBI" id="CHEBI:30616"/>
    </ligand>
</feature>
<keyword evidence="10" id="KW-0732">Signal</keyword>
<evidence type="ECO:0000313" key="12">
    <source>
        <dbReference type="EMBL" id="TKR73107.1"/>
    </source>
</evidence>
<dbReference type="SMART" id="SM00220">
    <property type="entry name" value="S_TKc"/>
    <property type="match status" value="1"/>
</dbReference>
<dbReference type="GO" id="GO:0005524">
    <property type="term" value="F:ATP binding"/>
    <property type="evidence" value="ECO:0007669"/>
    <property type="project" value="UniProtKB-UniRule"/>
</dbReference>
<keyword evidence="13" id="KW-1185">Reference proteome</keyword>
<name>A0A4U5MTK7_STECR</name>
<keyword evidence="6 8" id="KW-0067">ATP-binding</keyword>
<dbReference type="FunFam" id="1.10.510.10:FF:000883">
    <property type="entry name" value="Tau TuBulin Kinase"/>
    <property type="match status" value="1"/>
</dbReference>
<reference evidence="12 13" key="1">
    <citation type="journal article" date="2015" name="Genome Biol.">
        <title>Comparative genomics of Steinernema reveals deeply conserved gene regulatory networks.</title>
        <authorList>
            <person name="Dillman A.R."/>
            <person name="Macchietto M."/>
            <person name="Porter C.F."/>
            <person name="Rogers A."/>
            <person name="Williams B."/>
            <person name="Antoshechkin I."/>
            <person name="Lee M.M."/>
            <person name="Goodwin Z."/>
            <person name="Lu X."/>
            <person name="Lewis E.E."/>
            <person name="Goodrich-Blair H."/>
            <person name="Stock S.P."/>
            <person name="Adams B.J."/>
            <person name="Sternberg P.W."/>
            <person name="Mortazavi A."/>
        </authorList>
    </citation>
    <scope>NUCLEOTIDE SEQUENCE [LARGE SCALE GENOMIC DNA]</scope>
    <source>
        <strain evidence="12 13">ALL</strain>
    </source>
</reference>
<gene>
    <name evidence="12" type="ORF">L596_020458</name>
</gene>
<keyword evidence="4 8" id="KW-0547">Nucleotide-binding</keyword>
<feature type="chain" id="PRO_5020595872" description="non-specific serine/threonine protein kinase" evidence="10">
    <location>
        <begin position="20"/>
        <end position="472"/>
    </location>
</feature>
<evidence type="ECO:0000256" key="5">
    <source>
        <dbReference type="ARBA" id="ARBA00022777"/>
    </source>
</evidence>
<feature type="domain" description="Protein kinase" evidence="11">
    <location>
        <begin position="132"/>
        <end position="400"/>
    </location>
</feature>
<sequence length="472" mass="54156">MSLRLIFTLICLAFVGILGKNGYDGKPGPVGPPGPPGKSYHLYLLACVKEFQILTFARFSLHHIFGPTYPQLMAKYFWAHIWVAFLSHRFEVIFPYERLLMTTRPAVGMVTEGTTSDENGLTFKQGQKIGQWRICMKVGEGGFGQVYKVESLKDKGRFAALKAESNEVEGGSAIKLEIAILLLLNKKGPKPHFPVVLHSAKRKRYCYMIVTLLGENIRTLKKANPDEKFSISTWSRIGIQCLYGLKLLHDCGFVHRDVKPANFVMGHSQDPDRVRIVHLLDFGLARSFAVEKNGVWIARRARGSAEFRGTVRYCSPSVHEKKEQGRKDDLWSWLYMLIECHCYLPWQFDREKERIETKKLNLTDDVLCRNFPEELHPIPKYLRGLDCYNRPDYTLIHNYLLELIKNNNVKYADKYDWETDTSCLSLLKKYSKPHAYENAAEFFALDPVKINEAPLRKKGNTVDDPDALFKAP</sequence>
<evidence type="ECO:0000256" key="8">
    <source>
        <dbReference type="PROSITE-ProRule" id="PRU10141"/>
    </source>
</evidence>
<dbReference type="OrthoDB" id="5979581at2759"/>
<dbReference type="SUPFAM" id="SSF56112">
    <property type="entry name" value="Protein kinase-like (PK-like)"/>
    <property type="match status" value="1"/>
</dbReference>
<dbReference type="PROSITE" id="PS00107">
    <property type="entry name" value="PROTEIN_KINASE_ATP"/>
    <property type="match status" value="1"/>
</dbReference>
<dbReference type="InterPro" id="IPR011009">
    <property type="entry name" value="Kinase-like_dom_sf"/>
</dbReference>
<evidence type="ECO:0000256" key="2">
    <source>
        <dbReference type="ARBA" id="ARBA00022527"/>
    </source>
</evidence>
<dbReference type="InterPro" id="IPR017441">
    <property type="entry name" value="Protein_kinase_ATP_BS"/>
</dbReference>
<evidence type="ECO:0000259" key="11">
    <source>
        <dbReference type="PROSITE" id="PS50011"/>
    </source>
</evidence>
<accession>A0A4U5MTK7</accession>
<organism evidence="12 13">
    <name type="scientific">Steinernema carpocapsae</name>
    <name type="common">Entomopathogenic nematode</name>
    <dbReference type="NCBI Taxonomy" id="34508"/>
    <lineage>
        <taxon>Eukaryota</taxon>
        <taxon>Metazoa</taxon>
        <taxon>Ecdysozoa</taxon>
        <taxon>Nematoda</taxon>
        <taxon>Chromadorea</taxon>
        <taxon>Rhabditida</taxon>
        <taxon>Tylenchina</taxon>
        <taxon>Panagrolaimomorpha</taxon>
        <taxon>Strongyloidoidea</taxon>
        <taxon>Steinernematidae</taxon>
        <taxon>Steinernema</taxon>
    </lineage>
</organism>
<dbReference type="PROSITE" id="PS50011">
    <property type="entry name" value="PROTEIN_KINASE_DOM"/>
    <property type="match status" value="1"/>
</dbReference>
<feature type="signal peptide" evidence="10">
    <location>
        <begin position="1"/>
        <end position="19"/>
    </location>
</feature>
<evidence type="ECO:0000256" key="9">
    <source>
        <dbReference type="RuleBase" id="RU000304"/>
    </source>
</evidence>
<reference evidence="12 13" key="2">
    <citation type="journal article" date="2019" name="G3 (Bethesda)">
        <title>Hybrid Assembly of the Genome of the Entomopathogenic Nematode Steinernema carpocapsae Identifies the X-Chromosome.</title>
        <authorList>
            <person name="Serra L."/>
            <person name="Macchietto M."/>
            <person name="Macias-Munoz A."/>
            <person name="McGill C.J."/>
            <person name="Rodriguez I.M."/>
            <person name="Rodriguez B."/>
            <person name="Murad R."/>
            <person name="Mortazavi A."/>
        </authorList>
    </citation>
    <scope>NUCLEOTIDE SEQUENCE [LARGE SCALE GENOMIC DNA]</scope>
    <source>
        <strain evidence="12 13">ALL</strain>
    </source>
</reference>
<evidence type="ECO:0000313" key="13">
    <source>
        <dbReference type="Proteomes" id="UP000298663"/>
    </source>
</evidence>
<comment type="caution">
    <text evidence="12">The sequence shown here is derived from an EMBL/GenBank/DDBJ whole genome shotgun (WGS) entry which is preliminary data.</text>
</comment>
<dbReference type="Proteomes" id="UP000298663">
    <property type="component" value="Unassembled WGS sequence"/>
</dbReference>
<dbReference type="EC" id="2.7.11.1" evidence="1"/>
<proteinExistence type="inferred from homology"/>
<dbReference type="PROSITE" id="PS00108">
    <property type="entry name" value="PROTEIN_KINASE_ST"/>
    <property type="match status" value="1"/>
</dbReference>
<dbReference type="InterPro" id="IPR008271">
    <property type="entry name" value="Ser/Thr_kinase_AS"/>
</dbReference>
<protein>
    <recommendedName>
        <fullName evidence="1">non-specific serine/threonine protein kinase</fullName>
        <ecNumber evidence="1">2.7.11.1</ecNumber>
    </recommendedName>
</protein>
<keyword evidence="5" id="KW-0418">Kinase</keyword>
<dbReference type="GO" id="GO:0015630">
    <property type="term" value="C:microtubule cytoskeleton"/>
    <property type="evidence" value="ECO:0007669"/>
    <property type="project" value="UniProtKB-ARBA"/>
</dbReference>
<evidence type="ECO:0000256" key="1">
    <source>
        <dbReference type="ARBA" id="ARBA00012513"/>
    </source>
</evidence>
<dbReference type="GO" id="GO:0004674">
    <property type="term" value="F:protein serine/threonine kinase activity"/>
    <property type="evidence" value="ECO:0007669"/>
    <property type="project" value="UniProtKB-KW"/>
</dbReference>
<dbReference type="FunFam" id="3.30.200.20:FF:000358">
    <property type="entry name" value="Tau tubulin kinase 2b"/>
    <property type="match status" value="1"/>
</dbReference>
<dbReference type="InterPro" id="IPR000719">
    <property type="entry name" value="Prot_kinase_dom"/>
</dbReference>